<keyword evidence="12" id="KW-1185">Reference proteome</keyword>
<evidence type="ECO:0000313" key="12">
    <source>
        <dbReference type="Proteomes" id="UP000662185"/>
    </source>
</evidence>
<gene>
    <name evidence="11" type="ORF">H6G06_01120</name>
</gene>
<evidence type="ECO:0000256" key="5">
    <source>
        <dbReference type="ARBA" id="ARBA00022777"/>
    </source>
</evidence>
<dbReference type="Proteomes" id="UP000662185">
    <property type="component" value="Unassembled WGS sequence"/>
</dbReference>
<feature type="binding site" evidence="9">
    <location>
        <position position="30"/>
    </location>
    <ligand>
        <name>ATP</name>
        <dbReference type="ChEBI" id="CHEBI:30616"/>
    </ligand>
</feature>
<evidence type="ECO:0000256" key="1">
    <source>
        <dbReference type="ARBA" id="ARBA00012513"/>
    </source>
</evidence>
<keyword evidence="5 11" id="KW-0418">Kinase</keyword>
<accession>A0A926WCY7</accession>
<keyword evidence="4 9" id="KW-0547">Nucleotide-binding</keyword>
<dbReference type="EC" id="2.7.11.1" evidence="1"/>
<dbReference type="EMBL" id="JACJQU010000001">
    <property type="protein sequence ID" value="MBD2292113.1"/>
    <property type="molecule type" value="Genomic_DNA"/>
</dbReference>
<keyword evidence="2" id="KW-0723">Serine/threonine-protein kinase</keyword>
<dbReference type="Gene3D" id="1.10.510.10">
    <property type="entry name" value="Transferase(Phosphotransferase) domain 1"/>
    <property type="match status" value="1"/>
</dbReference>
<evidence type="ECO:0000259" key="10">
    <source>
        <dbReference type="PROSITE" id="PS50011"/>
    </source>
</evidence>
<dbReference type="PANTHER" id="PTHR24363:SF0">
    <property type="entry name" value="SERINE_THREONINE KINASE LIKE DOMAIN CONTAINING 1"/>
    <property type="match status" value="1"/>
</dbReference>
<dbReference type="GO" id="GO:0005524">
    <property type="term" value="F:ATP binding"/>
    <property type="evidence" value="ECO:0007669"/>
    <property type="project" value="UniProtKB-UniRule"/>
</dbReference>
<keyword evidence="6 9" id="KW-0067">ATP-binding</keyword>
<reference evidence="12" key="1">
    <citation type="journal article" date="2020" name="ISME J.">
        <title>Comparative genomics reveals insights into cyanobacterial evolution and habitat adaptation.</title>
        <authorList>
            <person name="Chen M.Y."/>
            <person name="Teng W.K."/>
            <person name="Zhao L."/>
            <person name="Hu C.X."/>
            <person name="Zhou Y.K."/>
            <person name="Han B.P."/>
            <person name="Song L.R."/>
            <person name="Shu W.S."/>
        </authorList>
    </citation>
    <scope>NUCLEOTIDE SEQUENCE [LARGE SCALE GENOMIC DNA]</scope>
    <source>
        <strain evidence="12">FACHB-251</strain>
    </source>
</reference>
<keyword evidence="3" id="KW-0808">Transferase</keyword>
<feature type="domain" description="Protein kinase" evidence="10">
    <location>
        <begin position="1"/>
        <end position="127"/>
    </location>
</feature>
<evidence type="ECO:0000256" key="9">
    <source>
        <dbReference type="PROSITE-ProRule" id="PRU10141"/>
    </source>
</evidence>
<dbReference type="InterPro" id="IPR000719">
    <property type="entry name" value="Prot_kinase_dom"/>
</dbReference>
<dbReference type="RefSeq" id="WP_190557208.1">
    <property type="nucleotide sequence ID" value="NZ_JACJQU010000001.1"/>
</dbReference>
<sequence>MIRELGKGSFAVTYLAKDHYLPSQPLCVVKQLHTIHKNNQSVLKLFEKEAIVLEKLGKHPRISTLLAYFPQDDNFYISQEYISGNDLSTEIFHGKRWSEDNVIQLLKEVLAILVFVHTHCYCTGARL</sequence>
<dbReference type="PROSITE" id="PS50011">
    <property type="entry name" value="PROTEIN_KINASE_DOM"/>
    <property type="match status" value="1"/>
</dbReference>
<dbReference type="PROSITE" id="PS00107">
    <property type="entry name" value="PROTEIN_KINASE_ATP"/>
    <property type="match status" value="1"/>
</dbReference>
<dbReference type="GO" id="GO:0004674">
    <property type="term" value="F:protein serine/threonine kinase activity"/>
    <property type="evidence" value="ECO:0007669"/>
    <property type="project" value="UniProtKB-KW"/>
</dbReference>
<protein>
    <recommendedName>
        <fullName evidence="1">non-specific serine/threonine protein kinase</fullName>
        <ecNumber evidence="1">2.7.11.1</ecNumber>
    </recommendedName>
</protein>
<dbReference type="InterPro" id="IPR011009">
    <property type="entry name" value="Kinase-like_dom_sf"/>
</dbReference>
<dbReference type="PANTHER" id="PTHR24363">
    <property type="entry name" value="SERINE/THREONINE PROTEIN KINASE"/>
    <property type="match status" value="1"/>
</dbReference>
<comment type="catalytic activity">
    <reaction evidence="7">
        <text>L-threonyl-[protein] + ATP = O-phospho-L-threonyl-[protein] + ADP + H(+)</text>
        <dbReference type="Rhea" id="RHEA:46608"/>
        <dbReference type="Rhea" id="RHEA-COMP:11060"/>
        <dbReference type="Rhea" id="RHEA-COMP:11605"/>
        <dbReference type="ChEBI" id="CHEBI:15378"/>
        <dbReference type="ChEBI" id="CHEBI:30013"/>
        <dbReference type="ChEBI" id="CHEBI:30616"/>
        <dbReference type="ChEBI" id="CHEBI:61977"/>
        <dbReference type="ChEBI" id="CHEBI:456216"/>
        <dbReference type="EC" id="2.7.11.1"/>
    </reaction>
</comment>
<dbReference type="InterPro" id="IPR017441">
    <property type="entry name" value="Protein_kinase_ATP_BS"/>
</dbReference>
<dbReference type="AlphaFoldDB" id="A0A926WCY7"/>
<evidence type="ECO:0000256" key="3">
    <source>
        <dbReference type="ARBA" id="ARBA00022679"/>
    </source>
</evidence>
<comment type="caution">
    <text evidence="11">The sequence shown here is derived from an EMBL/GenBank/DDBJ whole genome shotgun (WGS) entry which is preliminary data.</text>
</comment>
<evidence type="ECO:0000256" key="4">
    <source>
        <dbReference type="ARBA" id="ARBA00022741"/>
    </source>
</evidence>
<dbReference type="Pfam" id="PF00069">
    <property type="entry name" value="Pkinase"/>
    <property type="match status" value="1"/>
</dbReference>
<comment type="catalytic activity">
    <reaction evidence="8">
        <text>L-seryl-[protein] + ATP = O-phospho-L-seryl-[protein] + ADP + H(+)</text>
        <dbReference type="Rhea" id="RHEA:17989"/>
        <dbReference type="Rhea" id="RHEA-COMP:9863"/>
        <dbReference type="Rhea" id="RHEA-COMP:11604"/>
        <dbReference type="ChEBI" id="CHEBI:15378"/>
        <dbReference type="ChEBI" id="CHEBI:29999"/>
        <dbReference type="ChEBI" id="CHEBI:30616"/>
        <dbReference type="ChEBI" id="CHEBI:83421"/>
        <dbReference type="ChEBI" id="CHEBI:456216"/>
        <dbReference type="EC" id="2.7.11.1"/>
    </reaction>
</comment>
<evidence type="ECO:0000256" key="6">
    <source>
        <dbReference type="ARBA" id="ARBA00022840"/>
    </source>
</evidence>
<evidence type="ECO:0000313" key="11">
    <source>
        <dbReference type="EMBL" id="MBD2292113.1"/>
    </source>
</evidence>
<name>A0A926WCY7_9NOST</name>
<proteinExistence type="predicted"/>
<organism evidence="11 12">
    <name type="scientific">Anabaena sphaerica FACHB-251</name>
    <dbReference type="NCBI Taxonomy" id="2692883"/>
    <lineage>
        <taxon>Bacteria</taxon>
        <taxon>Bacillati</taxon>
        <taxon>Cyanobacteriota</taxon>
        <taxon>Cyanophyceae</taxon>
        <taxon>Nostocales</taxon>
        <taxon>Nostocaceae</taxon>
        <taxon>Anabaena</taxon>
    </lineage>
</organism>
<evidence type="ECO:0000256" key="2">
    <source>
        <dbReference type="ARBA" id="ARBA00022527"/>
    </source>
</evidence>
<evidence type="ECO:0000256" key="8">
    <source>
        <dbReference type="ARBA" id="ARBA00048679"/>
    </source>
</evidence>
<dbReference type="SUPFAM" id="SSF56112">
    <property type="entry name" value="Protein kinase-like (PK-like)"/>
    <property type="match status" value="1"/>
</dbReference>
<evidence type="ECO:0000256" key="7">
    <source>
        <dbReference type="ARBA" id="ARBA00047899"/>
    </source>
</evidence>